<name>A0A0N5CTX7_THECL</name>
<dbReference type="SUPFAM" id="SSF81342">
    <property type="entry name" value="Transmembrane di-heme cytochromes"/>
    <property type="match status" value="1"/>
</dbReference>
<evidence type="ECO:0000313" key="1">
    <source>
        <dbReference type="EMBL" id="VDN00356.1"/>
    </source>
</evidence>
<organism evidence="3">
    <name type="scientific">Thelazia callipaeda</name>
    <name type="common">Oriental eyeworm</name>
    <name type="synonym">Parasitic nematode</name>
    <dbReference type="NCBI Taxonomy" id="103827"/>
    <lineage>
        <taxon>Eukaryota</taxon>
        <taxon>Metazoa</taxon>
        <taxon>Ecdysozoa</taxon>
        <taxon>Nematoda</taxon>
        <taxon>Chromadorea</taxon>
        <taxon>Rhabditida</taxon>
        <taxon>Spirurina</taxon>
        <taxon>Spiruromorpha</taxon>
        <taxon>Thelazioidea</taxon>
        <taxon>Thelaziidae</taxon>
        <taxon>Thelazia</taxon>
    </lineage>
</organism>
<dbReference type="EMBL" id="UYYF01002242">
    <property type="protein sequence ID" value="VDN00356.1"/>
    <property type="molecule type" value="Genomic_DNA"/>
</dbReference>
<proteinExistence type="predicted"/>
<protein>
    <submittedName>
        <fullName evidence="3">Secreted protein</fullName>
    </submittedName>
</protein>
<keyword evidence="2" id="KW-1185">Reference proteome</keyword>
<dbReference type="Proteomes" id="UP000276776">
    <property type="component" value="Unassembled WGS sequence"/>
</dbReference>
<reference evidence="1 2" key="2">
    <citation type="submission" date="2018-11" db="EMBL/GenBank/DDBJ databases">
        <authorList>
            <consortium name="Pathogen Informatics"/>
        </authorList>
    </citation>
    <scope>NUCLEOTIDE SEQUENCE [LARGE SCALE GENOMIC DNA]</scope>
</reference>
<evidence type="ECO:0000313" key="3">
    <source>
        <dbReference type="WBParaSite" id="TCLT_0000368901-mRNA-1"/>
    </source>
</evidence>
<dbReference type="InterPro" id="IPR016174">
    <property type="entry name" value="Di-haem_cyt_TM"/>
</dbReference>
<dbReference type="WBParaSite" id="TCLT_0000368901-mRNA-1">
    <property type="protein sequence ID" value="TCLT_0000368901-mRNA-1"/>
    <property type="gene ID" value="TCLT_0000368901"/>
</dbReference>
<dbReference type="AlphaFoldDB" id="A0A0N5CTX7"/>
<dbReference type="OrthoDB" id="5874235at2759"/>
<gene>
    <name evidence="1" type="ORF">TCLT_LOCUS3678</name>
</gene>
<sequence length="74" mass="8390">MRYWATVVITSLITSIPYLDIFLHFTGRSCRLFCHGDSDKITFFPRFLTKGLLRNPIIIVESDVLASKSCACCS</sequence>
<accession>A0A0N5CTX7</accession>
<dbReference type="GO" id="GO:0016020">
    <property type="term" value="C:membrane"/>
    <property type="evidence" value="ECO:0007669"/>
    <property type="project" value="InterPro"/>
</dbReference>
<dbReference type="GO" id="GO:0022904">
    <property type="term" value="P:respiratory electron transport chain"/>
    <property type="evidence" value="ECO:0007669"/>
    <property type="project" value="InterPro"/>
</dbReference>
<evidence type="ECO:0000313" key="2">
    <source>
        <dbReference type="Proteomes" id="UP000276776"/>
    </source>
</evidence>
<reference evidence="3" key="1">
    <citation type="submission" date="2017-02" db="UniProtKB">
        <authorList>
            <consortium name="WormBaseParasite"/>
        </authorList>
    </citation>
    <scope>IDENTIFICATION</scope>
</reference>